<keyword evidence="2" id="KW-1185">Reference proteome</keyword>
<dbReference type="KEGG" id="scor:J3U87_18595"/>
<evidence type="ECO:0000313" key="1">
    <source>
        <dbReference type="EMBL" id="QTD47605.1"/>
    </source>
</evidence>
<sequence length="220" mass="25276">MERAEPNRPVKYSVFKAHTILPETFRNVIEKNGKHLFAGLEKGLSTPHAQLSVERVMEEKRKITELVNNQAAFSQVAHQMGFVAGLVALLADPVQEQQGTVRQGFDFYLDYKLSRFHFVFDGYPGPDVNEQWLSAQLNAVVSHRTQYRNILEKGYRQVNGNPRFRFDERHPVYGVCSIYFSNVARLSAHLWYHAWAAANGDLTRTPLLKERIAEMKKKQG</sequence>
<dbReference type="EMBL" id="CP071793">
    <property type="protein sequence ID" value="QTD47605.1"/>
    <property type="molecule type" value="Genomic_DNA"/>
</dbReference>
<dbReference type="Proteomes" id="UP000663929">
    <property type="component" value="Chromosome"/>
</dbReference>
<dbReference type="RefSeq" id="WP_237377274.1">
    <property type="nucleotide sequence ID" value="NZ_CP071793.1"/>
</dbReference>
<organism evidence="1 2">
    <name type="scientific">Sulfidibacter corallicola</name>
    <dbReference type="NCBI Taxonomy" id="2818388"/>
    <lineage>
        <taxon>Bacteria</taxon>
        <taxon>Pseudomonadati</taxon>
        <taxon>Acidobacteriota</taxon>
        <taxon>Holophagae</taxon>
        <taxon>Acanthopleuribacterales</taxon>
        <taxon>Acanthopleuribacteraceae</taxon>
        <taxon>Sulfidibacter</taxon>
    </lineage>
</organism>
<protein>
    <submittedName>
        <fullName evidence="1">Uncharacterized protein</fullName>
    </submittedName>
</protein>
<dbReference type="AlphaFoldDB" id="A0A8A4TLX6"/>
<evidence type="ECO:0000313" key="2">
    <source>
        <dbReference type="Proteomes" id="UP000663929"/>
    </source>
</evidence>
<accession>A0A8A4TLX6</accession>
<proteinExistence type="predicted"/>
<gene>
    <name evidence="1" type="ORF">J3U87_18595</name>
</gene>
<reference evidence="1" key="1">
    <citation type="submission" date="2021-03" db="EMBL/GenBank/DDBJ databases">
        <title>Acanthopleuribacteraceae sp. M133.</title>
        <authorList>
            <person name="Wang G."/>
        </authorList>
    </citation>
    <scope>NUCLEOTIDE SEQUENCE</scope>
    <source>
        <strain evidence="1">M133</strain>
    </source>
</reference>
<name>A0A8A4TLX6_SULCO</name>